<reference evidence="1" key="1">
    <citation type="submission" date="2014-11" db="EMBL/GenBank/DDBJ databases">
        <authorList>
            <person name="Amaro Gonzalez C."/>
        </authorList>
    </citation>
    <scope>NUCLEOTIDE SEQUENCE</scope>
</reference>
<sequence length="26" mass="3128">MSLWISEMFFLTRENCITDICNTYPV</sequence>
<evidence type="ECO:0000313" key="1">
    <source>
        <dbReference type="EMBL" id="JAH12611.1"/>
    </source>
</evidence>
<dbReference type="AlphaFoldDB" id="A0A0E9Q6T6"/>
<accession>A0A0E9Q6T6</accession>
<protein>
    <submittedName>
        <fullName evidence="1">Uncharacterized protein</fullName>
    </submittedName>
</protein>
<organism evidence="1">
    <name type="scientific">Anguilla anguilla</name>
    <name type="common">European freshwater eel</name>
    <name type="synonym">Muraena anguilla</name>
    <dbReference type="NCBI Taxonomy" id="7936"/>
    <lineage>
        <taxon>Eukaryota</taxon>
        <taxon>Metazoa</taxon>
        <taxon>Chordata</taxon>
        <taxon>Craniata</taxon>
        <taxon>Vertebrata</taxon>
        <taxon>Euteleostomi</taxon>
        <taxon>Actinopterygii</taxon>
        <taxon>Neopterygii</taxon>
        <taxon>Teleostei</taxon>
        <taxon>Anguilliformes</taxon>
        <taxon>Anguillidae</taxon>
        <taxon>Anguilla</taxon>
    </lineage>
</organism>
<reference evidence="1" key="2">
    <citation type="journal article" date="2015" name="Fish Shellfish Immunol.">
        <title>Early steps in the European eel (Anguilla anguilla)-Vibrio vulnificus interaction in the gills: Role of the RtxA13 toxin.</title>
        <authorList>
            <person name="Callol A."/>
            <person name="Pajuelo D."/>
            <person name="Ebbesson L."/>
            <person name="Teles M."/>
            <person name="MacKenzie S."/>
            <person name="Amaro C."/>
        </authorList>
    </citation>
    <scope>NUCLEOTIDE SEQUENCE</scope>
</reference>
<name>A0A0E9Q6T6_ANGAN</name>
<dbReference type="EMBL" id="GBXM01095966">
    <property type="protein sequence ID" value="JAH12611.1"/>
    <property type="molecule type" value="Transcribed_RNA"/>
</dbReference>
<proteinExistence type="predicted"/>